<organism evidence="2 3">
    <name type="scientific">Clostridium liquoris</name>
    <dbReference type="NCBI Taxonomy" id="1289519"/>
    <lineage>
        <taxon>Bacteria</taxon>
        <taxon>Bacillati</taxon>
        <taxon>Bacillota</taxon>
        <taxon>Clostridia</taxon>
        <taxon>Eubacteriales</taxon>
        <taxon>Clostridiaceae</taxon>
        <taxon>Clostridium</taxon>
    </lineage>
</organism>
<evidence type="ECO:0000313" key="2">
    <source>
        <dbReference type="EMBL" id="PRR79404.1"/>
    </source>
</evidence>
<protein>
    <submittedName>
        <fullName evidence="2">Uncharacterized protein</fullName>
    </submittedName>
</protein>
<accession>A0A2T0B683</accession>
<reference evidence="2 3" key="1">
    <citation type="submission" date="2018-03" db="EMBL/GenBank/DDBJ databases">
        <title>Genome sequence of Clostridium liquoris DSM 100320.</title>
        <authorList>
            <person name="Poehlein A."/>
            <person name="Daniel R."/>
        </authorList>
    </citation>
    <scope>NUCLEOTIDE SEQUENCE [LARGE SCALE GENOMIC DNA]</scope>
    <source>
        <strain evidence="2 3">DSM 100320</strain>
    </source>
</reference>
<dbReference type="Gene3D" id="3.40.50.2000">
    <property type="entry name" value="Glycogen Phosphorylase B"/>
    <property type="match status" value="2"/>
</dbReference>
<dbReference type="SUPFAM" id="SSF48452">
    <property type="entry name" value="TPR-like"/>
    <property type="match status" value="1"/>
</dbReference>
<dbReference type="Proteomes" id="UP000239706">
    <property type="component" value="Unassembled WGS sequence"/>
</dbReference>
<proteinExistence type="predicted"/>
<keyword evidence="1" id="KW-0175">Coiled coil</keyword>
<dbReference type="EMBL" id="PVXO01000027">
    <property type="protein sequence ID" value="PRR79404.1"/>
    <property type="molecule type" value="Genomic_DNA"/>
</dbReference>
<dbReference type="InterPro" id="IPR011990">
    <property type="entry name" value="TPR-like_helical_dom_sf"/>
</dbReference>
<dbReference type="OrthoDB" id="9794575at2"/>
<evidence type="ECO:0000256" key="1">
    <source>
        <dbReference type="SAM" id="Coils"/>
    </source>
</evidence>
<dbReference type="SUPFAM" id="SSF53756">
    <property type="entry name" value="UDP-Glycosyltransferase/glycogen phosphorylase"/>
    <property type="match status" value="1"/>
</dbReference>
<feature type="coiled-coil region" evidence="1">
    <location>
        <begin position="2"/>
        <end position="38"/>
    </location>
</feature>
<keyword evidence="3" id="KW-1185">Reference proteome</keyword>
<dbReference type="Gene3D" id="1.25.40.10">
    <property type="entry name" value="Tetratricopeptide repeat domain"/>
    <property type="match status" value="1"/>
</dbReference>
<dbReference type="RefSeq" id="WP_106063031.1">
    <property type="nucleotide sequence ID" value="NZ_PVXO01000027.1"/>
</dbReference>
<sequence length="1031" mass="122790">MNNEMENYKQEFKKNLQYLIEEGQLEEAKEMIQQYEAIVKDDVEIASMKAVILIMEHEFKEAMKLLIKSLNNYGENFDLLFNLAYLYELNSNYEKAYYYYSKANEKCTDNEMKENIKGILDNLKTNHNVNNHKKRKSVLMIAQIFPPMGGSGVQRTLKFVKYLRKFGWEPVVVTVGNTAFNYLKDPTLEKEIPENLEIVRFDEKLNFTGNEATNLLNKYEKLINNDEIICEYKNIINNLSKENNGEELLKAFLIPDYSSFWAMDVLDKIDEYIDFNSIDILYSTSGPYSDHIIGYFLKDRFNKPWVCDFRDEWTNNPYVNFDKSGIVYNIMRNMEINILNRCNMIITTTPLAKENYINDLNIPESKVIVITNGYDEEDFKNIPIDAGKRDKFRIMHNGLLYMIRTPETFFQAIRMLLDNKRIDKDKIEVIFSYTENKDKWLKYLRENNMESIVKFNDYMSHNESIKLSMNSDMLLLIVGSGEKNKGVYTGKVFEYLRMGKPILALSPKQSVVEKLLNETNCGMNFEFEDVNGISNYIYKEYKDWQNSIKNKCNSSKLITKYERKNLTRKLANIFDEIYELDVKLKNAEHLLYDDCNLIDNNLEYKIKNALINNDNDYRLLRLLGYFYYRKQKYYEAYKFNNMALINTGNNLIKNEIEKLNLKILSENNIAELERRKKLELILVGETIDKDILSLIQSVGNINNIVNTSHFDVKEIREVILRNTNFDYIVIMEKDDDKFKSIISELMLLNIDESKIFDFYSYNYPYYIEGFEYKLNSFLKKSRIDMLVTGLSYGEIGLDCNKINIPSFNFALSGQDIFFDYQLFKFLLKFSNLKNNIKYVLISMGYYAFDYDLSKAEQCTRIHRYYADLGETHNYNNILHLRLCNALYKMHDYENDYKMYHNYKLNTKLNLKNRKQEDKIAIRQATMNYPETRKENKLIFKIYLDLLTENNIVPIITVLPVSKYYRKFYEDNYQKDKFYKIMNEFKINYKFEIFDYFHNDMFEDEDFFDYSHLNKYGAERFTNMLMERLGIS</sequence>
<comment type="caution">
    <text evidence="2">The sequence shown here is derived from an EMBL/GenBank/DDBJ whole genome shotgun (WGS) entry which is preliminary data.</text>
</comment>
<evidence type="ECO:0000313" key="3">
    <source>
        <dbReference type="Proteomes" id="UP000239706"/>
    </source>
</evidence>
<dbReference type="AlphaFoldDB" id="A0A2T0B683"/>
<gene>
    <name evidence="2" type="ORF">CLLI_08840</name>
</gene>
<name>A0A2T0B683_9CLOT</name>